<evidence type="ECO:0008006" key="3">
    <source>
        <dbReference type="Google" id="ProtNLM"/>
    </source>
</evidence>
<dbReference type="AlphaFoldDB" id="A0A917AMA0"/>
<organism evidence="1 2">
    <name type="scientific">Priestia taiwanensis</name>
    <dbReference type="NCBI Taxonomy" id="1347902"/>
    <lineage>
        <taxon>Bacteria</taxon>
        <taxon>Bacillati</taxon>
        <taxon>Bacillota</taxon>
        <taxon>Bacilli</taxon>
        <taxon>Bacillales</taxon>
        <taxon>Bacillaceae</taxon>
        <taxon>Priestia</taxon>
    </lineage>
</organism>
<reference evidence="1" key="2">
    <citation type="submission" date="2020-09" db="EMBL/GenBank/DDBJ databases">
        <authorList>
            <person name="Sun Q."/>
            <person name="Zhou Y."/>
        </authorList>
    </citation>
    <scope>NUCLEOTIDE SEQUENCE</scope>
    <source>
        <strain evidence="1">CGMCC 1.12698</strain>
    </source>
</reference>
<dbReference type="InterPro" id="IPR022580">
    <property type="entry name" value="DUF2639"/>
</dbReference>
<dbReference type="EMBL" id="BMFK01000001">
    <property type="protein sequence ID" value="GGE60113.1"/>
    <property type="molecule type" value="Genomic_DNA"/>
</dbReference>
<name>A0A917AMA0_9BACI</name>
<gene>
    <name evidence="1" type="ORF">GCM10007140_08140</name>
</gene>
<sequence>MAYYGSKGWFVQELKNVGVYRHPVELRKLETYRTAILRNLYFKYVKGEEKEE</sequence>
<reference evidence="1" key="1">
    <citation type="journal article" date="2014" name="Int. J. Syst. Evol. Microbiol.">
        <title>Complete genome sequence of Corynebacterium casei LMG S-19264T (=DSM 44701T), isolated from a smear-ripened cheese.</title>
        <authorList>
            <consortium name="US DOE Joint Genome Institute (JGI-PGF)"/>
            <person name="Walter F."/>
            <person name="Albersmeier A."/>
            <person name="Kalinowski J."/>
            <person name="Ruckert C."/>
        </authorList>
    </citation>
    <scope>NUCLEOTIDE SEQUENCE</scope>
    <source>
        <strain evidence="1">CGMCC 1.12698</strain>
    </source>
</reference>
<comment type="caution">
    <text evidence="1">The sequence shown here is derived from an EMBL/GenBank/DDBJ whole genome shotgun (WGS) entry which is preliminary data.</text>
</comment>
<proteinExistence type="predicted"/>
<protein>
    <recommendedName>
        <fullName evidence="3">DUF2639 domain-containing protein</fullName>
    </recommendedName>
</protein>
<dbReference type="RefSeq" id="WP_188387144.1">
    <property type="nucleotide sequence ID" value="NZ_BMFK01000001.1"/>
</dbReference>
<evidence type="ECO:0000313" key="2">
    <source>
        <dbReference type="Proteomes" id="UP000605259"/>
    </source>
</evidence>
<evidence type="ECO:0000313" key="1">
    <source>
        <dbReference type="EMBL" id="GGE60113.1"/>
    </source>
</evidence>
<keyword evidence="2" id="KW-1185">Reference proteome</keyword>
<dbReference type="Proteomes" id="UP000605259">
    <property type="component" value="Unassembled WGS sequence"/>
</dbReference>
<dbReference type="Pfam" id="PF11121">
    <property type="entry name" value="DUF2639"/>
    <property type="match status" value="1"/>
</dbReference>
<accession>A0A917AMA0</accession>